<dbReference type="Proteomes" id="UP000325529">
    <property type="component" value="Chromosome"/>
</dbReference>
<evidence type="ECO:0000313" key="1">
    <source>
        <dbReference type="EMBL" id="QEU97370.1"/>
    </source>
</evidence>
<sequence>MTYGVLDEDEPERQRPVPTASVTYRITGSGDAGVSYVAGSAKGAARVEAGVELPWRKTVRVPLGEDPAVSIRLGKAGGEASCALAISGEHKRRATAFGAYGRATCSADLPAKRH</sequence>
<evidence type="ECO:0000313" key="2">
    <source>
        <dbReference type="Proteomes" id="UP000325529"/>
    </source>
</evidence>
<name>A0A5J6GN33_STRKN</name>
<protein>
    <submittedName>
        <fullName evidence="1">Uncharacterized protein</fullName>
    </submittedName>
</protein>
<proteinExistence type="predicted"/>
<dbReference type="Gene3D" id="2.60.40.2880">
    <property type="entry name" value="MmpS1-5, C-terminal soluble domain"/>
    <property type="match status" value="1"/>
</dbReference>
<dbReference type="OrthoDB" id="3697696at2"/>
<organism evidence="1 2">
    <name type="scientific">Streptomyces kanamyceticus</name>
    <dbReference type="NCBI Taxonomy" id="1967"/>
    <lineage>
        <taxon>Bacteria</taxon>
        <taxon>Bacillati</taxon>
        <taxon>Actinomycetota</taxon>
        <taxon>Actinomycetes</taxon>
        <taxon>Kitasatosporales</taxon>
        <taxon>Streptomycetaceae</taxon>
        <taxon>Streptomyces</taxon>
    </lineage>
</organism>
<dbReference type="AlphaFoldDB" id="A0A5J6GN33"/>
<accession>A0A5J6GN33</accession>
<dbReference type="KEGG" id="ska:CP970_16415"/>
<gene>
    <name evidence="1" type="ORF">CP970_16415</name>
</gene>
<dbReference type="InterPro" id="IPR038468">
    <property type="entry name" value="MmpS_C"/>
</dbReference>
<dbReference type="EMBL" id="CP023699">
    <property type="protein sequence ID" value="QEU97370.1"/>
    <property type="molecule type" value="Genomic_DNA"/>
</dbReference>
<reference evidence="1 2" key="1">
    <citation type="submission" date="2017-09" db="EMBL/GenBank/DDBJ databases">
        <authorList>
            <person name="Lee N."/>
            <person name="Cho B.-K."/>
        </authorList>
    </citation>
    <scope>NUCLEOTIDE SEQUENCE [LARGE SCALE GENOMIC DNA]</scope>
    <source>
        <strain evidence="1 2">ATCC 12853</strain>
    </source>
</reference>
<keyword evidence="2" id="KW-1185">Reference proteome</keyword>